<dbReference type="Pfam" id="PF00483">
    <property type="entry name" value="NTP_transferase"/>
    <property type="match status" value="1"/>
</dbReference>
<name>A0A7C4D198_THEPE</name>
<evidence type="ECO:0000256" key="2">
    <source>
        <dbReference type="ARBA" id="ARBA00022679"/>
    </source>
</evidence>
<dbReference type="AlphaFoldDB" id="A0A7C4D198"/>
<dbReference type="GO" id="GO:0016740">
    <property type="term" value="F:transferase activity"/>
    <property type="evidence" value="ECO:0007669"/>
    <property type="project" value="UniProtKB-KW"/>
</dbReference>
<accession>A0A7C4D198</accession>
<reference evidence="5" key="1">
    <citation type="journal article" date="2020" name="mSystems">
        <title>Genome- and Community-Level Interaction Insights into Carbon Utilization and Element Cycling Functions of Hydrothermarchaeota in Hydrothermal Sediment.</title>
        <authorList>
            <person name="Zhou Z."/>
            <person name="Liu Y."/>
            <person name="Xu W."/>
            <person name="Pan J."/>
            <person name="Luo Z.H."/>
            <person name="Li M."/>
        </authorList>
    </citation>
    <scope>NUCLEOTIDE SEQUENCE</scope>
    <source>
        <strain evidence="5">SpSt-649</strain>
    </source>
</reference>
<feature type="domain" description="Nucleotidyl transferase" evidence="3">
    <location>
        <begin position="10"/>
        <end position="255"/>
    </location>
</feature>
<proteinExistence type="inferred from homology"/>
<dbReference type="Gene3D" id="3.90.550.10">
    <property type="entry name" value="Spore Coat Polysaccharide Biosynthesis Protein SpsA, Chain A"/>
    <property type="match status" value="1"/>
</dbReference>
<dbReference type="InterPro" id="IPR018357">
    <property type="entry name" value="Hexapep_transf_CS"/>
</dbReference>
<evidence type="ECO:0000256" key="1">
    <source>
        <dbReference type="ARBA" id="ARBA00007274"/>
    </source>
</evidence>
<dbReference type="Pfam" id="PF25087">
    <property type="entry name" value="GMPPB_C"/>
    <property type="match status" value="1"/>
</dbReference>
<feature type="domain" description="Mannose-1-phosphate guanyltransferase C-terminal" evidence="4">
    <location>
        <begin position="290"/>
        <end position="370"/>
    </location>
</feature>
<evidence type="ECO:0000259" key="4">
    <source>
        <dbReference type="Pfam" id="PF25087"/>
    </source>
</evidence>
<organism evidence="5">
    <name type="scientific">Thermofilum pendens</name>
    <dbReference type="NCBI Taxonomy" id="2269"/>
    <lineage>
        <taxon>Archaea</taxon>
        <taxon>Thermoproteota</taxon>
        <taxon>Thermoprotei</taxon>
        <taxon>Thermofilales</taxon>
        <taxon>Thermofilaceae</taxon>
        <taxon>Thermofilum</taxon>
    </lineage>
</organism>
<keyword evidence="2" id="KW-0808">Transferase</keyword>
<evidence type="ECO:0000313" key="5">
    <source>
        <dbReference type="EMBL" id="HGM46140.1"/>
    </source>
</evidence>
<dbReference type="InterPro" id="IPR011004">
    <property type="entry name" value="Trimer_LpxA-like_sf"/>
</dbReference>
<evidence type="ECO:0000259" key="3">
    <source>
        <dbReference type="Pfam" id="PF00483"/>
    </source>
</evidence>
<comment type="caution">
    <text evidence="5">The sequence shown here is derived from an EMBL/GenBank/DDBJ whole genome shotgun (WGS) entry which is preliminary data.</text>
</comment>
<dbReference type="CDD" id="cd04181">
    <property type="entry name" value="NTP_transferase"/>
    <property type="match status" value="1"/>
</dbReference>
<dbReference type="SUPFAM" id="SSF51161">
    <property type="entry name" value="Trimeric LpxA-like enzymes"/>
    <property type="match status" value="1"/>
</dbReference>
<dbReference type="PROSITE" id="PS00101">
    <property type="entry name" value="HEXAPEP_TRANSFERASES"/>
    <property type="match status" value="1"/>
</dbReference>
<dbReference type="InterPro" id="IPR029044">
    <property type="entry name" value="Nucleotide-diphossugar_trans"/>
</dbReference>
<protein>
    <submittedName>
        <fullName evidence="5">NDP-sugar synthase</fullName>
    </submittedName>
</protein>
<dbReference type="InterPro" id="IPR005835">
    <property type="entry name" value="NTP_transferase_dom"/>
</dbReference>
<dbReference type="EMBL" id="DTBQ01000004">
    <property type="protein sequence ID" value="HGM46140.1"/>
    <property type="molecule type" value="Genomic_DNA"/>
</dbReference>
<dbReference type="SUPFAM" id="SSF53448">
    <property type="entry name" value="Nucleotide-diphospho-sugar transferases"/>
    <property type="match status" value="1"/>
</dbReference>
<dbReference type="InterPro" id="IPR056729">
    <property type="entry name" value="GMPPB_C"/>
</dbReference>
<dbReference type="InterPro" id="IPR050486">
    <property type="entry name" value="Mannose-1P_guanyltransferase"/>
</dbReference>
<dbReference type="Gene3D" id="2.160.10.10">
    <property type="entry name" value="Hexapeptide repeat proteins"/>
    <property type="match status" value="1"/>
</dbReference>
<comment type="similarity">
    <text evidence="1">Belongs to the transferase hexapeptide repeat family.</text>
</comment>
<gene>
    <name evidence="5" type="ORF">ENU21_00100</name>
</gene>
<sequence>MAVKRMIKNAVVLAGGRGVRLIPLTLRTPKPLLPVGNTPMLDHIISSLARSGFDRIIVAVNYLGWKILAHLLQRWSESGLEIIAPSIQPEDTADAVRKLRDHIDGDFIVAMGDVITNMKLREFANAHEKWGGIASVALVEVPSLKDFGAVIIDKGGRILHFIEKPRHEEVYVVSLAYCDPARLHMPYRNLANSGFYAFRYDILDILDDNPHLMDFGKHVFPWLLESGYEVRGWEAADAYWIDVGRHSTYLLANFDLLLGSASPLKPYGVEHGGVWLGEDVDISEGARVLPPSAIGDNVEIGSGATVGPFAVLGHGARVEKDSRISYSVLLDGSSVGESSVIYQSILGKNVYVSPSCALERAVVGDNEVVSGRIRASLEPIIYEKMKFDGVKA</sequence>
<dbReference type="PANTHER" id="PTHR22572">
    <property type="entry name" value="SUGAR-1-PHOSPHATE GUANYL TRANSFERASE"/>
    <property type="match status" value="1"/>
</dbReference>